<feature type="compositionally biased region" description="Low complexity" evidence="9">
    <location>
        <begin position="339"/>
        <end position="362"/>
    </location>
</feature>
<dbReference type="SUPFAM" id="SSF56672">
    <property type="entry name" value="DNA/RNA polymerases"/>
    <property type="match status" value="1"/>
</dbReference>
<evidence type="ECO:0000256" key="4">
    <source>
        <dbReference type="ARBA" id="ARBA00022722"/>
    </source>
</evidence>
<feature type="region of interest" description="Disordered" evidence="9">
    <location>
        <begin position="1"/>
        <end position="20"/>
    </location>
</feature>
<keyword evidence="14" id="KW-1185">Reference proteome</keyword>
<evidence type="ECO:0000313" key="14">
    <source>
        <dbReference type="Proteomes" id="UP001151760"/>
    </source>
</evidence>
<sequence length="1180" mass="133574">MRTRSQSRNLNHQQQAPPDFVEPFNLEEPIKNPVPSVVTMADNRTMAQLLEAPTEGYEDAIVVPEITADNFELKHGLLTLVQNKQFFGHDKEDPHAHIRYFNKITSTMKFPNVPKRNPRSILTWDDLVSKFINKFFPPSKTTNLRNEITRFQQRFDETFYEAWDRFNDLLRACPHHGFSELHQLDTFYNALNSNDQDSLNSAAGGNFLDKMPRDCLRIIESKSKVRNSRNKPVVAKVSSSSSTPGISPDVAELKDMVKALLLDKKSQAPTPVKAVEESCVTCGGAHSYRNCPATNGNVYRDNIQEYVSQAAAANYNQGNTSYRAPIANQIRPPGFPPVQNNQNNQGNNQNRYNQNRGNNYNQGSTYQPPVNQGQIYRPQVNQPPVYQAPPYQAPAPQTQGVTKTDFESYVKANDAVMRNMQDQNQNLKNQMTNLTDMLSRFVNLNTASSSSSGSLLSNTVTNPKEDLKGITTRSGVVYQGPMIPTSSPRVVERRTEVTKDTVFPNNNGITKDVQPPVVPIENQNPVSEPDVAPVSAPMPNSKPSIPYPSRRNDEKRHENANEQKEKFYEIFKDMSFEISSVDALTLMPKFASTLKALIGNKEKLNEMASTPLNEHCSAVILNKLPEKLGDPDRLLIPYVTLELADRSISRPIGIAKDVNVKVGVFQFPADFVVVDFEPDPRVPLILGRCFLKTSRALIDVYESELTIRVENEAITYNLDQTSRYSVTYNDMTANRIDVVELACEEYSQEVLGFSNEADSFLALEDDPTSPEVDPTYYDLEGDILILEALLNSDSSPPPNQGNYLSEIRKELKICEAKTTKSSIDEPPENEEKAALIKVLKSHKRSIAWKLSDIKGIDPEFCTHKILMEEDYEPTVQHQRRIPIDPKDQEKTTFTCPYGTFAYRRMPFGLCNAPGTFQRCMMAIFHDMIEKTMEVFMDDFSVFEDSFSTCLSYLEKMLKRCEDTNLVLNWEKNHFMVNEGIVLGHKISKSGIEVDRAKVDVIAKLPHPTTVKVYTDHSAIKYLFAKKDAKPRLMRWILLLQEFDVVIRDKKGAENLAADHLSRLENPHQDKLENKEITETFPLKTLGSVALRVDSTPWFADFANYHAGNFIVKGMSSQQKSKFFKDVKHYFWDDPFLFKICADQMIRRCVHGKEALDILEACHNGPTEGHHGANLTAKKSL</sequence>
<gene>
    <name evidence="13" type="ORF">Tco_0975864</name>
</gene>
<dbReference type="InterPro" id="IPR053134">
    <property type="entry name" value="RNA-dir_DNA_polymerase"/>
</dbReference>
<dbReference type="EMBL" id="BQNB010016259">
    <property type="protein sequence ID" value="GJT49707.1"/>
    <property type="molecule type" value="Genomic_DNA"/>
</dbReference>
<proteinExistence type="predicted"/>
<dbReference type="Gene3D" id="3.10.10.10">
    <property type="entry name" value="HIV Type 1 Reverse Transcriptase, subunit A, domain 1"/>
    <property type="match status" value="1"/>
</dbReference>
<evidence type="ECO:0000259" key="12">
    <source>
        <dbReference type="Pfam" id="PF17917"/>
    </source>
</evidence>
<evidence type="ECO:0000256" key="1">
    <source>
        <dbReference type="ARBA" id="ARBA00012493"/>
    </source>
</evidence>
<comment type="caution">
    <text evidence="13">The sequence shown here is derived from an EMBL/GenBank/DDBJ whole genome shotgun (WGS) entry which is preliminary data.</text>
</comment>
<accession>A0ABQ5EGT1</accession>
<evidence type="ECO:0000259" key="10">
    <source>
        <dbReference type="Pfam" id="PF00078"/>
    </source>
</evidence>
<keyword evidence="4" id="KW-0540">Nuclease</keyword>
<feature type="coiled-coil region" evidence="8">
    <location>
        <begin position="410"/>
        <end position="437"/>
    </location>
</feature>
<dbReference type="InterPro" id="IPR041373">
    <property type="entry name" value="RT_RNaseH"/>
</dbReference>
<dbReference type="CDD" id="cd00303">
    <property type="entry name" value="retropepsin_like"/>
    <property type="match status" value="1"/>
</dbReference>
<protein>
    <recommendedName>
        <fullName evidence="1">RNA-directed DNA polymerase</fullName>
        <ecNumber evidence="1">2.7.7.49</ecNumber>
    </recommendedName>
</protein>
<keyword evidence="6" id="KW-0378">Hydrolase</keyword>
<evidence type="ECO:0000313" key="13">
    <source>
        <dbReference type="EMBL" id="GJT49707.1"/>
    </source>
</evidence>
<dbReference type="Proteomes" id="UP001151760">
    <property type="component" value="Unassembled WGS sequence"/>
</dbReference>
<dbReference type="Pfam" id="PF17917">
    <property type="entry name" value="RT_RNaseH"/>
    <property type="match status" value="1"/>
</dbReference>
<dbReference type="InterPro" id="IPR043502">
    <property type="entry name" value="DNA/RNA_pol_sf"/>
</dbReference>
<keyword evidence="7 13" id="KW-0695">RNA-directed DNA polymerase</keyword>
<keyword evidence="5" id="KW-0255">Endonuclease</keyword>
<dbReference type="GO" id="GO:0003964">
    <property type="term" value="F:RNA-directed DNA polymerase activity"/>
    <property type="evidence" value="ECO:0007669"/>
    <property type="project" value="UniProtKB-KW"/>
</dbReference>
<reference evidence="13" key="1">
    <citation type="journal article" date="2022" name="Int. J. Mol. Sci.">
        <title>Draft Genome of Tanacetum Coccineum: Genomic Comparison of Closely Related Tanacetum-Family Plants.</title>
        <authorList>
            <person name="Yamashiro T."/>
            <person name="Shiraishi A."/>
            <person name="Nakayama K."/>
            <person name="Satake H."/>
        </authorList>
    </citation>
    <scope>NUCLEOTIDE SEQUENCE</scope>
</reference>
<keyword evidence="3" id="KW-0548">Nucleotidyltransferase</keyword>
<dbReference type="Gene3D" id="3.30.70.270">
    <property type="match status" value="1"/>
</dbReference>
<reference evidence="13" key="2">
    <citation type="submission" date="2022-01" db="EMBL/GenBank/DDBJ databases">
        <authorList>
            <person name="Yamashiro T."/>
            <person name="Shiraishi A."/>
            <person name="Satake H."/>
            <person name="Nakayama K."/>
        </authorList>
    </citation>
    <scope>NUCLEOTIDE SEQUENCE</scope>
</reference>
<evidence type="ECO:0000256" key="2">
    <source>
        <dbReference type="ARBA" id="ARBA00022679"/>
    </source>
</evidence>
<dbReference type="InterPro" id="IPR000477">
    <property type="entry name" value="RT_dom"/>
</dbReference>
<evidence type="ECO:0000256" key="7">
    <source>
        <dbReference type="ARBA" id="ARBA00022918"/>
    </source>
</evidence>
<dbReference type="Pfam" id="PF03732">
    <property type="entry name" value="Retrotrans_gag"/>
    <property type="match status" value="1"/>
</dbReference>
<dbReference type="Pfam" id="PF00078">
    <property type="entry name" value="RVT_1"/>
    <property type="match status" value="1"/>
</dbReference>
<dbReference type="InterPro" id="IPR021109">
    <property type="entry name" value="Peptidase_aspartic_dom_sf"/>
</dbReference>
<keyword evidence="8" id="KW-0175">Coiled coil</keyword>
<feature type="domain" description="Retrotransposon gag" evidence="11">
    <location>
        <begin position="112"/>
        <end position="192"/>
    </location>
</feature>
<keyword evidence="2" id="KW-0808">Transferase</keyword>
<evidence type="ECO:0000256" key="8">
    <source>
        <dbReference type="SAM" id="Coils"/>
    </source>
</evidence>
<name>A0ABQ5EGT1_9ASTR</name>
<feature type="compositionally biased region" description="Polar residues" evidence="9">
    <location>
        <begin position="1"/>
        <end position="16"/>
    </location>
</feature>
<evidence type="ECO:0000259" key="11">
    <source>
        <dbReference type="Pfam" id="PF03732"/>
    </source>
</evidence>
<feature type="region of interest" description="Disordered" evidence="9">
    <location>
        <begin position="524"/>
        <end position="560"/>
    </location>
</feature>
<dbReference type="Gene3D" id="2.40.70.10">
    <property type="entry name" value="Acid Proteases"/>
    <property type="match status" value="1"/>
</dbReference>
<organism evidence="13 14">
    <name type="scientific">Tanacetum coccineum</name>
    <dbReference type="NCBI Taxonomy" id="301880"/>
    <lineage>
        <taxon>Eukaryota</taxon>
        <taxon>Viridiplantae</taxon>
        <taxon>Streptophyta</taxon>
        <taxon>Embryophyta</taxon>
        <taxon>Tracheophyta</taxon>
        <taxon>Spermatophyta</taxon>
        <taxon>Magnoliopsida</taxon>
        <taxon>eudicotyledons</taxon>
        <taxon>Gunneridae</taxon>
        <taxon>Pentapetalae</taxon>
        <taxon>asterids</taxon>
        <taxon>campanulids</taxon>
        <taxon>Asterales</taxon>
        <taxon>Asteraceae</taxon>
        <taxon>Asteroideae</taxon>
        <taxon>Anthemideae</taxon>
        <taxon>Anthemidinae</taxon>
        <taxon>Tanacetum</taxon>
    </lineage>
</organism>
<dbReference type="CDD" id="cd01647">
    <property type="entry name" value="RT_LTR"/>
    <property type="match status" value="1"/>
</dbReference>
<dbReference type="InterPro" id="IPR005162">
    <property type="entry name" value="Retrotrans_gag_dom"/>
</dbReference>
<dbReference type="InterPro" id="IPR043128">
    <property type="entry name" value="Rev_trsase/Diguanyl_cyclase"/>
</dbReference>
<evidence type="ECO:0000256" key="9">
    <source>
        <dbReference type="SAM" id="MobiDB-lite"/>
    </source>
</evidence>
<feature type="domain" description="Reverse transcriptase RNase H-like" evidence="12">
    <location>
        <begin position="1008"/>
        <end position="1042"/>
    </location>
</feature>
<feature type="region of interest" description="Disordered" evidence="9">
    <location>
        <begin position="325"/>
        <end position="366"/>
    </location>
</feature>
<feature type="domain" description="Reverse transcriptase" evidence="10">
    <location>
        <begin position="880"/>
        <end position="986"/>
    </location>
</feature>
<evidence type="ECO:0000256" key="5">
    <source>
        <dbReference type="ARBA" id="ARBA00022759"/>
    </source>
</evidence>
<dbReference type="PANTHER" id="PTHR24559:SF444">
    <property type="entry name" value="REVERSE TRANSCRIPTASE DOMAIN-CONTAINING PROTEIN"/>
    <property type="match status" value="1"/>
</dbReference>
<dbReference type="EC" id="2.7.7.49" evidence="1"/>
<evidence type="ECO:0000256" key="6">
    <source>
        <dbReference type="ARBA" id="ARBA00022801"/>
    </source>
</evidence>
<feature type="compositionally biased region" description="Basic and acidic residues" evidence="9">
    <location>
        <begin position="550"/>
        <end position="560"/>
    </location>
</feature>
<dbReference type="PANTHER" id="PTHR24559">
    <property type="entry name" value="TRANSPOSON TY3-I GAG-POL POLYPROTEIN"/>
    <property type="match status" value="1"/>
</dbReference>
<evidence type="ECO:0000256" key="3">
    <source>
        <dbReference type="ARBA" id="ARBA00022695"/>
    </source>
</evidence>